<gene>
    <name evidence="2" type="ORF">C5L30_001314</name>
    <name evidence="1" type="ORF">K8V88_08300</name>
</gene>
<keyword evidence="3" id="KW-1185">Reference proteome</keyword>
<name>A0A4R5NH14_9LACO</name>
<sequence>MSVKVKAINGEQVITIPSTIHPMATEYEMYQGYDGTIVCLPKNNDNKKSEAE</sequence>
<evidence type="ECO:0000313" key="1">
    <source>
        <dbReference type="EMBL" id="HJF87426.1"/>
    </source>
</evidence>
<evidence type="ECO:0008006" key="4">
    <source>
        <dbReference type="Google" id="ProtNLM"/>
    </source>
</evidence>
<reference evidence="1" key="4">
    <citation type="submission" date="2021-09" db="EMBL/GenBank/DDBJ databases">
        <authorList>
            <person name="Gilroy R."/>
        </authorList>
    </citation>
    <scope>NUCLEOTIDE SEQUENCE</scope>
    <source>
        <strain evidence="1">7886</strain>
    </source>
</reference>
<proteinExistence type="predicted"/>
<organism evidence="2 3">
    <name type="scientific">Companilactobacillus farciminis</name>
    <dbReference type="NCBI Taxonomy" id="1612"/>
    <lineage>
        <taxon>Bacteria</taxon>
        <taxon>Bacillati</taxon>
        <taxon>Bacillota</taxon>
        <taxon>Bacilli</taxon>
        <taxon>Lactobacillales</taxon>
        <taxon>Lactobacillaceae</taxon>
        <taxon>Companilactobacillus</taxon>
    </lineage>
</organism>
<dbReference type="AlphaFoldDB" id="A0A4R5NH14"/>
<protein>
    <recommendedName>
        <fullName evidence="4">AbrB family transcriptional regulator</fullName>
    </recommendedName>
</protein>
<dbReference type="Proteomes" id="UP000295257">
    <property type="component" value="Unassembled WGS sequence"/>
</dbReference>
<dbReference type="RefSeq" id="WP_010020865.1">
    <property type="nucleotide sequence ID" value="NZ_BHYW01000050.1"/>
</dbReference>
<dbReference type="EMBL" id="DYWC01000191">
    <property type="protein sequence ID" value="HJF87426.1"/>
    <property type="molecule type" value="Genomic_DNA"/>
</dbReference>
<dbReference type="Proteomes" id="UP000747013">
    <property type="component" value="Unassembled WGS sequence"/>
</dbReference>
<accession>A0A4R5NH14</accession>
<reference evidence="2" key="2">
    <citation type="submission" date="2019-02" db="EMBL/GenBank/DDBJ databases">
        <authorList>
            <person name="Buron G."/>
            <person name="Chaylann A."/>
            <person name="Dolejs I."/>
            <person name="Forster J."/>
            <person name="Miks M.H."/>
        </authorList>
    </citation>
    <scope>NUCLEOTIDE SEQUENCE</scope>
    <source>
        <strain evidence="2">ATCC 29644</strain>
    </source>
</reference>
<evidence type="ECO:0000313" key="3">
    <source>
        <dbReference type="Proteomes" id="UP000295257"/>
    </source>
</evidence>
<reference evidence="1" key="3">
    <citation type="journal article" date="2021" name="PeerJ">
        <title>Extensive microbial diversity within the chicken gut microbiome revealed by metagenomics and culture.</title>
        <authorList>
            <person name="Gilroy R."/>
            <person name="Ravi A."/>
            <person name="Getino M."/>
            <person name="Pursley I."/>
            <person name="Horton D.L."/>
            <person name="Alikhan N.F."/>
            <person name="Baker D."/>
            <person name="Gharbi K."/>
            <person name="Hall N."/>
            <person name="Watson M."/>
            <person name="Adriaenssens E.M."/>
            <person name="Foster-Nyarko E."/>
            <person name="Jarju S."/>
            <person name="Secka A."/>
            <person name="Antonio M."/>
            <person name="Oren A."/>
            <person name="Chaudhuri R.R."/>
            <person name="La Ragione R."/>
            <person name="Hildebrand F."/>
            <person name="Pallen M.J."/>
        </authorList>
    </citation>
    <scope>NUCLEOTIDE SEQUENCE</scope>
    <source>
        <strain evidence="1">7886</strain>
    </source>
</reference>
<evidence type="ECO:0000313" key="2">
    <source>
        <dbReference type="EMBL" id="TDG73822.1"/>
    </source>
</evidence>
<comment type="caution">
    <text evidence="2">The sequence shown here is derived from an EMBL/GenBank/DDBJ whole genome shotgun (WGS) entry which is preliminary data.</text>
</comment>
<reference evidence="2 3" key="1">
    <citation type="journal article" date="2019" name="Appl. Microbiol. Biotechnol.">
        <title>Uncovering carbohydrate metabolism through a genotype-phenotype association study of 56 lactic acid bacteria genomes.</title>
        <authorList>
            <person name="Buron-Moles G."/>
            <person name="Chailyan A."/>
            <person name="Dolejs I."/>
            <person name="Forster J."/>
            <person name="Miks M.H."/>
        </authorList>
    </citation>
    <scope>NUCLEOTIDE SEQUENCE [LARGE SCALE GENOMIC DNA]</scope>
    <source>
        <strain evidence="2 3">ATCC 29644</strain>
    </source>
</reference>
<dbReference type="EMBL" id="PUFN01000007">
    <property type="protein sequence ID" value="TDG73822.1"/>
    <property type="molecule type" value="Genomic_DNA"/>
</dbReference>